<keyword evidence="3" id="KW-0472">Membrane</keyword>
<feature type="signal peptide" evidence="6">
    <location>
        <begin position="1"/>
        <end position="21"/>
    </location>
</feature>
<evidence type="ECO:0000256" key="6">
    <source>
        <dbReference type="SAM" id="SignalP"/>
    </source>
</evidence>
<reference evidence="7 8" key="1">
    <citation type="submission" date="2016-01" db="EMBL/GenBank/DDBJ databases">
        <title>Characterization of the Clostridium difficile lineages that are prevalent in Hong Kong and China.</title>
        <authorList>
            <person name="Kwok J.S.-L."/>
            <person name="Lam W.-Y."/>
            <person name="Ip M."/>
            <person name="Chan T.-F."/>
            <person name="Hawkey P.M."/>
            <person name="Tsui S.K.-W."/>
        </authorList>
    </citation>
    <scope>NUCLEOTIDE SEQUENCE [LARGE SCALE GENOMIC DNA]</scope>
    <source>
        <strain evidence="7 8">300064</strain>
    </source>
</reference>
<proteinExistence type="predicted"/>
<keyword evidence="1" id="KW-1003">Cell membrane</keyword>
<organism evidence="7 8">
    <name type="scientific">Clostridium butyricum</name>
    <dbReference type="NCBI Taxonomy" id="1492"/>
    <lineage>
        <taxon>Bacteria</taxon>
        <taxon>Bacillati</taxon>
        <taxon>Bacillota</taxon>
        <taxon>Clostridia</taxon>
        <taxon>Eubacteriales</taxon>
        <taxon>Clostridiaceae</taxon>
        <taxon>Clostridium</taxon>
    </lineage>
</organism>
<gene>
    <name evidence="7" type="ORF">AWN73_06390</name>
</gene>
<keyword evidence="4" id="KW-0564">Palmitate</keyword>
<evidence type="ECO:0000256" key="1">
    <source>
        <dbReference type="ARBA" id="ARBA00022475"/>
    </source>
</evidence>
<dbReference type="Proteomes" id="UP000238081">
    <property type="component" value="Unassembled WGS sequence"/>
</dbReference>
<sequence length="428" mass="47520">MKFTKCMALAIAGAMTMTSMIGCGSSTSSGGSSSSKGKTLTVLTHRTDMDETFKTYAEEFEKTHEGVTVKFENLNDYQNTISTRMGTNDYGDVLMIPANITKNQYPDFFEPLGTYDELSQKYDYLSDVNVDGTIYGLATGANANGFVYNKEVFDKAGVTELPKTPEEYVNALKQIKEKCPDVIPYYTNYKDSWTLTNFSNGIETSMAGDTDYLNKMFYDKNEFLPGSVTYTSLKLLYDAVANQCVEQDPMTSDWEYSKQAMADGKIGVMCLGSWAIGQIKAKSQNPDNIKFMAAPSTVNGKQNIQVAADYRMGVNKNSENKEVAKDFVKFFVERYPQDSNMLSSLKGTELPDFLKTGGNVELIQQKAGTTQQAKDFDAVQKESLINLSDPTWIKTIIEIGLGNGKQSFDDYMKSLNESWVKGIDSIGK</sequence>
<evidence type="ECO:0000256" key="3">
    <source>
        <dbReference type="ARBA" id="ARBA00023136"/>
    </source>
</evidence>
<dbReference type="SUPFAM" id="SSF53850">
    <property type="entry name" value="Periplasmic binding protein-like II"/>
    <property type="match status" value="1"/>
</dbReference>
<comment type="caution">
    <text evidence="7">The sequence shown here is derived from an EMBL/GenBank/DDBJ whole genome shotgun (WGS) entry which is preliminary data.</text>
</comment>
<dbReference type="InterPro" id="IPR050490">
    <property type="entry name" value="Bact_solute-bd_prot1"/>
</dbReference>
<dbReference type="Pfam" id="PF01547">
    <property type="entry name" value="SBP_bac_1"/>
    <property type="match status" value="1"/>
</dbReference>
<evidence type="ECO:0000313" key="7">
    <source>
        <dbReference type="EMBL" id="PPV11930.1"/>
    </source>
</evidence>
<protein>
    <submittedName>
        <fullName evidence="7">Sugar ABC transporter substrate-binding protein</fullName>
    </submittedName>
</protein>
<dbReference type="AlphaFoldDB" id="A0A2S7F531"/>
<dbReference type="Gene3D" id="3.40.190.10">
    <property type="entry name" value="Periplasmic binding protein-like II"/>
    <property type="match status" value="2"/>
</dbReference>
<dbReference type="PANTHER" id="PTHR43649:SF33">
    <property type="entry name" value="POLYGALACTURONAN_RHAMNOGALACTURONAN-BINDING PROTEIN YTCQ"/>
    <property type="match status" value="1"/>
</dbReference>
<dbReference type="PROSITE" id="PS51257">
    <property type="entry name" value="PROKAR_LIPOPROTEIN"/>
    <property type="match status" value="1"/>
</dbReference>
<evidence type="ECO:0000256" key="5">
    <source>
        <dbReference type="ARBA" id="ARBA00023288"/>
    </source>
</evidence>
<dbReference type="InterPro" id="IPR006059">
    <property type="entry name" value="SBP"/>
</dbReference>
<evidence type="ECO:0000313" key="8">
    <source>
        <dbReference type="Proteomes" id="UP000238081"/>
    </source>
</evidence>
<name>A0A2S7F531_CLOBU</name>
<evidence type="ECO:0000256" key="4">
    <source>
        <dbReference type="ARBA" id="ARBA00023139"/>
    </source>
</evidence>
<keyword evidence="2 6" id="KW-0732">Signal</keyword>
<dbReference type="PANTHER" id="PTHR43649">
    <property type="entry name" value="ARABINOSE-BINDING PROTEIN-RELATED"/>
    <property type="match status" value="1"/>
</dbReference>
<keyword evidence="5" id="KW-0449">Lipoprotein</keyword>
<feature type="chain" id="PRO_5038589921" evidence="6">
    <location>
        <begin position="22"/>
        <end position="428"/>
    </location>
</feature>
<dbReference type="RefSeq" id="WP_043662257.1">
    <property type="nucleotide sequence ID" value="NZ_CP191154.1"/>
</dbReference>
<accession>A0A2S7F531</accession>
<dbReference type="EMBL" id="LRDH01000173">
    <property type="protein sequence ID" value="PPV11930.1"/>
    <property type="molecule type" value="Genomic_DNA"/>
</dbReference>
<evidence type="ECO:0000256" key="2">
    <source>
        <dbReference type="ARBA" id="ARBA00022729"/>
    </source>
</evidence>